<dbReference type="GO" id="GO:0004130">
    <property type="term" value="F:cytochrome-c peroxidase activity"/>
    <property type="evidence" value="ECO:0007669"/>
    <property type="project" value="TreeGrafter"/>
</dbReference>
<evidence type="ECO:0000256" key="3">
    <source>
        <dbReference type="ARBA" id="ARBA00022448"/>
    </source>
</evidence>
<protein>
    <recommendedName>
        <fullName evidence="12">Methylamine utilization protein MauG</fullName>
    </recommendedName>
</protein>
<keyword evidence="3" id="KW-0813">Transport</keyword>
<keyword evidence="5 14" id="KW-0479">Metal-binding</keyword>
<feature type="binding site" description="axial binding residue" evidence="14">
    <location>
        <position position="69"/>
    </location>
    <ligand>
        <name>heme c</name>
        <dbReference type="ChEBI" id="CHEBI:61717"/>
        <label>1</label>
    </ligand>
    <ligandPart>
        <name>Fe</name>
        <dbReference type="ChEBI" id="CHEBI:18248"/>
    </ligandPart>
</feature>
<name>A0A2W4QZT3_9GAMM</name>
<keyword evidence="7" id="KW-0574">Periplasm</keyword>
<dbReference type="GO" id="GO:0020037">
    <property type="term" value="F:heme binding"/>
    <property type="evidence" value="ECO:0007669"/>
    <property type="project" value="InterPro"/>
</dbReference>
<evidence type="ECO:0000256" key="10">
    <source>
        <dbReference type="ARBA" id="ARBA00023004"/>
    </source>
</evidence>
<keyword evidence="8" id="KW-0249">Electron transport</keyword>
<dbReference type="InterPro" id="IPR009056">
    <property type="entry name" value="Cyt_c-like_dom"/>
</dbReference>
<dbReference type="FunFam" id="1.10.760.10:FF:000019">
    <property type="entry name" value="Di-heme cytochrome C peroxidase"/>
    <property type="match status" value="1"/>
</dbReference>
<evidence type="ECO:0000256" key="5">
    <source>
        <dbReference type="ARBA" id="ARBA00022723"/>
    </source>
</evidence>
<evidence type="ECO:0000313" key="17">
    <source>
        <dbReference type="EMBL" id="PZN73418.1"/>
    </source>
</evidence>
<dbReference type="EMBL" id="QJPH01000457">
    <property type="protein sequence ID" value="PZN73418.1"/>
    <property type="molecule type" value="Genomic_DNA"/>
</dbReference>
<dbReference type="InterPro" id="IPR036909">
    <property type="entry name" value="Cyt_c-like_dom_sf"/>
</dbReference>
<comment type="PTM">
    <text evidence="13">Binds 2 heme groups per subunit.</text>
</comment>
<dbReference type="GO" id="GO:0042597">
    <property type="term" value="C:periplasmic space"/>
    <property type="evidence" value="ECO:0007669"/>
    <property type="project" value="UniProtKB-SubCell"/>
</dbReference>
<keyword evidence="10 14" id="KW-0408">Iron</keyword>
<dbReference type="InterPro" id="IPR051395">
    <property type="entry name" value="Cytochrome_c_Peroxidase/MauG"/>
</dbReference>
<comment type="subcellular location">
    <subcellularLocation>
        <location evidence="1">Periplasm</location>
    </subcellularLocation>
</comment>
<evidence type="ECO:0000256" key="2">
    <source>
        <dbReference type="ARBA" id="ARBA00004856"/>
    </source>
</evidence>
<dbReference type="Pfam" id="PF00034">
    <property type="entry name" value="Cytochrom_C"/>
    <property type="match status" value="1"/>
</dbReference>
<evidence type="ECO:0000256" key="9">
    <source>
        <dbReference type="ARBA" id="ARBA00023002"/>
    </source>
</evidence>
<evidence type="ECO:0000256" key="6">
    <source>
        <dbReference type="ARBA" id="ARBA00022729"/>
    </source>
</evidence>
<feature type="domain" description="Cytochrome c" evidence="16">
    <location>
        <begin position="43"/>
        <end position="178"/>
    </location>
</feature>
<organism evidence="17 18">
    <name type="scientific">Candidatus Methylumidiphilus alinenensis</name>
    <dbReference type="NCBI Taxonomy" id="2202197"/>
    <lineage>
        <taxon>Bacteria</taxon>
        <taxon>Pseudomonadati</taxon>
        <taxon>Pseudomonadota</taxon>
        <taxon>Gammaproteobacteria</taxon>
        <taxon>Methylococcales</taxon>
        <taxon>Candidatus Methylumidiphilus</taxon>
    </lineage>
</organism>
<dbReference type="Pfam" id="PF03150">
    <property type="entry name" value="CCP_MauG"/>
    <property type="match status" value="1"/>
</dbReference>
<evidence type="ECO:0000256" key="7">
    <source>
        <dbReference type="ARBA" id="ARBA00022764"/>
    </source>
</evidence>
<evidence type="ECO:0000256" key="14">
    <source>
        <dbReference type="PIRSR" id="PIRSR000294-2"/>
    </source>
</evidence>
<keyword evidence="17" id="KW-0575">Peroxidase</keyword>
<evidence type="ECO:0000256" key="4">
    <source>
        <dbReference type="ARBA" id="ARBA00022617"/>
    </source>
</evidence>
<keyword evidence="6 15" id="KW-0732">Signal</keyword>
<accession>A0A2W4QZT3</accession>
<dbReference type="AlphaFoldDB" id="A0A2W4QZT3"/>
<comment type="pathway">
    <text evidence="2">One-carbon metabolism; methylamine degradation.</text>
</comment>
<evidence type="ECO:0000256" key="1">
    <source>
        <dbReference type="ARBA" id="ARBA00004418"/>
    </source>
</evidence>
<proteinExistence type="predicted"/>
<evidence type="ECO:0000313" key="18">
    <source>
        <dbReference type="Proteomes" id="UP000249396"/>
    </source>
</evidence>
<feature type="binding site" description="covalent" evidence="13">
    <location>
        <position position="65"/>
    </location>
    <ligand>
        <name>heme c</name>
        <dbReference type="ChEBI" id="CHEBI:61717"/>
        <label>1</label>
    </ligand>
</feature>
<evidence type="ECO:0000256" key="11">
    <source>
        <dbReference type="ARBA" id="ARBA00058991"/>
    </source>
</evidence>
<feature type="binding site" description="covalent" evidence="13">
    <location>
        <position position="211"/>
    </location>
    <ligand>
        <name>heme c</name>
        <dbReference type="ChEBI" id="CHEBI:61717"/>
        <label>2</label>
    </ligand>
</feature>
<feature type="signal peptide" evidence="15">
    <location>
        <begin position="1"/>
        <end position="22"/>
    </location>
</feature>
<gene>
    <name evidence="17" type="ORF">DM484_22750</name>
</gene>
<dbReference type="PANTHER" id="PTHR30600:SF7">
    <property type="entry name" value="CYTOCHROME C PEROXIDASE-RELATED"/>
    <property type="match status" value="1"/>
</dbReference>
<sequence>MYKLGSLIGALALAGATTIAIAGEWQALPDKAPEPADNPTTTEKVELGKILYHDPRLSSSGTVACASCHNVMAGGEDNRSGSVGVKAQVGGRSSPTVWNSAFNATQFWDGRAPSLEAQAKGPVTNPIEMGMKSWDDVVARLKLIPGYSGLFAKAFTGSDVVTADNAAKAIAAYERTLITPNSPYDKYAKGDLTALSEQQQRGLQTFSETGCASCHSGPGFNGSQNGQGVGDYIKFPGIENGALEAQYGFSKDLGRYEVTKNDADKHLFKVPTLRNIALTAPYFHNGKVKTLEDAVAIMAKTQLGKDLNPQQVGDIVAFLNGLTGEFPKQEMPRLPAYPGKTFDFE</sequence>
<dbReference type="GO" id="GO:0009055">
    <property type="term" value="F:electron transfer activity"/>
    <property type="evidence" value="ECO:0007669"/>
    <property type="project" value="InterPro"/>
</dbReference>
<feature type="binding site" description="axial binding residue" evidence="14">
    <location>
        <position position="215"/>
    </location>
    <ligand>
        <name>heme c</name>
        <dbReference type="ChEBI" id="CHEBI:61717"/>
        <label>2</label>
    </ligand>
    <ligandPart>
        <name>Fe</name>
        <dbReference type="ChEBI" id="CHEBI:18248"/>
    </ligandPart>
</feature>
<evidence type="ECO:0000256" key="13">
    <source>
        <dbReference type="PIRSR" id="PIRSR000294-1"/>
    </source>
</evidence>
<comment type="caution">
    <text evidence="17">The sequence shown here is derived from an EMBL/GenBank/DDBJ whole genome shotgun (WGS) entry which is preliminary data.</text>
</comment>
<feature type="binding site" description="covalent" evidence="13">
    <location>
        <position position="214"/>
    </location>
    <ligand>
        <name>heme c</name>
        <dbReference type="ChEBI" id="CHEBI:61717"/>
        <label>2</label>
    </ligand>
</feature>
<reference evidence="17 18" key="1">
    <citation type="journal article" date="2018" name="Aquat. Microb. Ecol.">
        <title>Gammaproteobacterial methanotrophs dominate.</title>
        <authorList>
            <person name="Rissanen A.J."/>
            <person name="Saarenheimo J."/>
            <person name="Tiirola M."/>
            <person name="Peura S."/>
            <person name="Aalto S.L."/>
            <person name="Karvinen A."/>
            <person name="Nykanen H."/>
        </authorList>
    </citation>
    <scope>NUCLEOTIDE SEQUENCE [LARGE SCALE GENOMIC DNA]</scope>
    <source>
        <strain evidence="17">AMbin10</strain>
    </source>
</reference>
<dbReference type="PANTHER" id="PTHR30600">
    <property type="entry name" value="CYTOCHROME C PEROXIDASE-RELATED"/>
    <property type="match status" value="1"/>
</dbReference>
<comment type="function">
    <text evidence="11">Involved in methylamine metabolism. Essential for the maturation of the beta subunit of MADH, presumably via a step in the biosynthesis of tryptophan tryptophylquinone (TTQ), the cofactor of MADH.</text>
</comment>
<dbReference type="PROSITE" id="PS51007">
    <property type="entry name" value="CYTC"/>
    <property type="match status" value="2"/>
</dbReference>
<keyword evidence="9" id="KW-0560">Oxidoreductase</keyword>
<keyword evidence="4 13" id="KW-0349">Heme</keyword>
<evidence type="ECO:0000259" key="16">
    <source>
        <dbReference type="PROSITE" id="PS51007"/>
    </source>
</evidence>
<dbReference type="InterPro" id="IPR026259">
    <property type="entry name" value="MauG/Cytc_peroxidase"/>
</dbReference>
<feature type="chain" id="PRO_5016182021" description="Methylamine utilization protein MauG" evidence="15">
    <location>
        <begin position="23"/>
        <end position="345"/>
    </location>
</feature>
<feature type="binding site" description="axial binding residue" evidence="14">
    <location>
        <position position="298"/>
    </location>
    <ligand>
        <name>heme c</name>
        <dbReference type="ChEBI" id="CHEBI:61717"/>
        <label>2</label>
    </ligand>
    <ligandPart>
        <name>Fe</name>
        <dbReference type="ChEBI" id="CHEBI:18248"/>
    </ligandPart>
</feature>
<dbReference type="Proteomes" id="UP000249396">
    <property type="component" value="Unassembled WGS sequence"/>
</dbReference>
<feature type="binding site" description="covalent" evidence="13">
    <location>
        <position position="68"/>
    </location>
    <ligand>
        <name>heme c</name>
        <dbReference type="ChEBI" id="CHEBI:61717"/>
        <label>1</label>
    </ligand>
</feature>
<dbReference type="InterPro" id="IPR004852">
    <property type="entry name" value="Di-haem_cyt_c_peroxidsae"/>
</dbReference>
<dbReference type="Gene3D" id="1.10.760.10">
    <property type="entry name" value="Cytochrome c-like domain"/>
    <property type="match status" value="2"/>
</dbReference>
<comment type="cofactor">
    <cofactor evidence="13">
        <name>heme</name>
        <dbReference type="ChEBI" id="CHEBI:30413"/>
    </cofactor>
    <text evidence="13">Binds 2 heme groups.</text>
</comment>
<evidence type="ECO:0000256" key="15">
    <source>
        <dbReference type="SAM" id="SignalP"/>
    </source>
</evidence>
<evidence type="ECO:0000256" key="12">
    <source>
        <dbReference type="ARBA" id="ARBA00073576"/>
    </source>
</evidence>
<evidence type="ECO:0000256" key="8">
    <source>
        <dbReference type="ARBA" id="ARBA00022982"/>
    </source>
</evidence>
<dbReference type="GO" id="GO:0046872">
    <property type="term" value="F:metal ion binding"/>
    <property type="evidence" value="ECO:0007669"/>
    <property type="project" value="UniProtKB-KW"/>
</dbReference>
<feature type="domain" description="Cytochrome c" evidence="16">
    <location>
        <begin position="197"/>
        <end position="323"/>
    </location>
</feature>
<dbReference type="PIRSF" id="PIRSF000294">
    <property type="entry name" value="Cytochrome-c_peroxidase"/>
    <property type="match status" value="1"/>
</dbReference>
<dbReference type="SUPFAM" id="SSF46626">
    <property type="entry name" value="Cytochrome c"/>
    <property type="match status" value="2"/>
</dbReference>